<name>A0A6J4IZU4_9ACTN</name>
<dbReference type="EMBL" id="CADCTF010000134">
    <property type="protein sequence ID" value="CAA9263088.1"/>
    <property type="molecule type" value="Genomic_DNA"/>
</dbReference>
<feature type="compositionally biased region" description="Basic and acidic residues" evidence="1">
    <location>
        <begin position="18"/>
        <end position="28"/>
    </location>
</feature>
<evidence type="ECO:0000313" key="2">
    <source>
        <dbReference type="EMBL" id="CAA9263088.1"/>
    </source>
</evidence>
<sequence length="112" mass="12203">GCRRRARDPHPGSGGRRAGPDRAEDVRRRGLPRRRQHGSCCQRPGRVARAGRPGDSRRAGGRRIGRAHGDARPTDAGLASRRARRAAHRAPAGDVGRPRDVVRSLAARQEEV</sequence>
<proteinExistence type="predicted"/>
<accession>A0A6J4IZU4</accession>
<feature type="non-terminal residue" evidence="2">
    <location>
        <position position="112"/>
    </location>
</feature>
<evidence type="ECO:0000256" key="1">
    <source>
        <dbReference type="SAM" id="MobiDB-lite"/>
    </source>
</evidence>
<organism evidence="2">
    <name type="scientific">uncultured Acidimicrobiales bacterium</name>
    <dbReference type="NCBI Taxonomy" id="310071"/>
    <lineage>
        <taxon>Bacteria</taxon>
        <taxon>Bacillati</taxon>
        <taxon>Actinomycetota</taxon>
        <taxon>Acidimicrobiia</taxon>
        <taxon>Acidimicrobiales</taxon>
        <taxon>environmental samples</taxon>
    </lineage>
</organism>
<feature type="region of interest" description="Disordered" evidence="1">
    <location>
        <begin position="1"/>
        <end position="112"/>
    </location>
</feature>
<feature type="compositionally biased region" description="Basic and acidic residues" evidence="1">
    <location>
        <begin position="96"/>
        <end position="112"/>
    </location>
</feature>
<gene>
    <name evidence="2" type="ORF">AVDCRST_MAG50-2872</name>
</gene>
<protein>
    <submittedName>
        <fullName evidence="2">Uncharacterized protein</fullName>
    </submittedName>
</protein>
<dbReference type="AlphaFoldDB" id="A0A6J4IZU4"/>
<reference evidence="2" key="1">
    <citation type="submission" date="2020-02" db="EMBL/GenBank/DDBJ databases">
        <authorList>
            <person name="Meier V. D."/>
        </authorList>
    </citation>
    <scope>NUCLEOTIDE SEQUENCE</scope>
    <source>
        <strain evidence="2">AVDCRST_MAG50</strain>
    </source>
</reference>
<feature type="non-terminal residue" evidence="2">
    <location>
        <position position="1"/>
    </location>
</feature>